<evidence type="ECO:0000313" key="2">
    <source>
        <dbReference type="EMBL" id="GMI50180.1"/>
    </source>
</evidence>
<name>A0ABQ6N8T0_9STRA</name>
<comment type="similarity">
    <text evidence="1">Belongs to the sel-1 family.</text>
</comment>
<keyword evidence="3" id="KW-1185">Reference proteome</keyword>
<organism evidence="2 3">
    <name type="scientific">Tetraparma gracilis</name>
    <dbReference type="NCBI Taxonomy" id="2962635"/>
    <lineage>
        <taxon>Eukaryota</taxon>
        <taxon>Sar</taxon>
        <taxon>Stramenopiles</taxon>
        <taxon>Ochrophyta</taxon>
        <taxon>Bolidophyceae</taxon>
        <taxon>Parmales</taxon>
        <taxon>Triparmaceae</taxon>
        <taxon>Tetraparma</taxon>
    </lineage>
</organism>
<feature type="non-terminal residue" evidence="2">
    <location>
        <position position="1"/>
    </location>
</feature>
<protein>
    <recommendedName>
        <fullName evidence="4">HCP-like protein</fullName>
    </recommendedName>
</protein>
<dbReference type="SMART" id="SM00671">
    <property type="entry name" value="SEL1"/>
    <property type="match status" value="3"/>
</dbReference>
<evidence type="ECO:0008006" key="4">
    <source>
        <dbReference type="Google" id="ProtNLM"/>
    </source>
</evidence>
<dbReference type="SUPFAM" id="SSF81901">
    <property type="entry name" value="HCP-like"/>
    <property type="match status" value="1"/>
</dbReference>
<dbReference type="PANTHER" id="PTHR11102">
    <property type="entry name" value="SEL-1-LIKE PROTEIN"/>
    <property type="match status" value="1"/>
</dbReference>
<dbReference type="PANTHER" id="PTHR11102:SF160">
    <property type="entry name" value="ERAD-ASSOCIATED E3 UBIQUITIN-PROTEIN LIGASE COMPONENT HRD3"/>
    <property type="match status" value="1"/>
</dbReference>
<accession>A0ABQ6N8T0</accession>
<proteinExistence type="inferred from homology"/>
<evidence type="ECO:0000256" key="1">
    <source>
        <dbReference type="ARBA" id="ARBA00038101"/>
    </source>
</evidence>
<gene>
    <name evidence="2" type="ORF">TeGR_g7638</name>
</gene>
<dbReference type="InterPro" id="IPR050767">
    <property type="entry name" value="Sel1_AlgK"/>
</dbReference>
<dbReference type="Gene3D" id="1.25.40.10">
    <property type="entry name" value="Tetratricopeptide repeat domain"/>
    <property type="match status" value="1"/>
</dbReference>
<sequence>PPPPPSSPCVTSNALTTLASLHLSSISCSLSATLESRSHGLSLLSSAYATSLAAGQLPAAAAVAKRLAGIYERGHHSIPQDFGLSVEWYLRAADECGDVEAMVEYGTCAEMGYGLPAPDEALAFRWFEAAAEGSFGGGGADGEACCSVGEYYEKGRGGVPMNHVKAVEWYKRGVDGDGDEDCEEGLERLAEIAAILRL</sequence>
<dbReference type="InterPro" id="IPR011990">
    <property type="entry name" value="TPR-like_helical_dom_sf"/>
</dbReference>
<dbReference type="Pfam" id="PF08238">
    <property type="entry name" value="Sel1"/>
    <property type="match status" value="3"/>
</dbReference>
<evidence type="ECO:0000313" key="3">
    <source>
        <dbReference type="Proteomes" id="UP001165060"/>
    </source>
</evidence>
<dbReference type="InterPro" id="IPR006597">
    <property type="entry name" value="Sel1-like"/>
</dbReference>
<reference evidence="2 3" key="1">
    <citation type="journal article" date="2023" name="Commun. Biol.">
        <title>Genome analysis of Parmales, the sister group of diatoms, reveals the evolutionary specialization of diatoms from phago-mixotrophs to photoautotrophs.</title>
        <authorList>
            <person name="Ban H."/>
            <person name="Sato S."/>
            <person name="Yoshikawa S."/>
            <person name="Yamada K."/>
            <person name="Nakamura Y."/>
            <person name="Ichinomiya M."/>
            <person name="Sato N."/>
            <person name="Blanc-Mathieu R."/>
            <person name="Endo H."/>
            <person name="Kuwata A."/>
            <person name="Ogata H."/>
        </authorList>
    </citation>
    <scope>NUCLEOTIDE SEQUENCE [LARGE SCALE GENOMIC DNA]</scope>
</reference>
<comment type="caution">
    <text evidence="2">The sequence shown here is derived from an EMBL/GenBank/DDBJ whole genome shotgun (WGS) entry which is preliminary data.</text>
</comment>
<dbReference type="EMBL" id="BRYB01006494">
    <property type="protein sequence ID" value="GMI50180.1"/>
    <property type="molecule type" value="Genomic_DNA"/>
</dbReference>
<dbReference type="Proteomes" id="UP001165060">
    <property type="component" value="Unassembled WGS sequence"/>
</dbReference>